<keyword evidence="2" id="KW-1185">Reference proteome</keyword>
<dbReference type="InterPro" id="IPR026349">
    <property type="entry name" value="CHP04255"/>
</dbReference>
<reference evidence="1 2" key="1">
    <citation type="submission" date="2019-07" db="EMBL/GenBank/DDBJ databases">
        <authorList>
            <person name="Cremers G."/>
        </authorList>
    </citation>
    <scope>NUCLEOTIDE SEQUENCE [LARGE SCALE GENOMIC DNA]</scope>
</reference>
<evidence type="ECO:0000313" key="2">
    <source>
        <dbReference type="Proteomes" id="UP000334340"/>
    </source>
</evidence>
<organism evidence="1 2">
    <name type="scientific">Candidatus Methylomirabilis lanthanidiphila</name>
    <dbReference type="NCBI Taxonomy" id="2211376"/>
    <lineage>
        <taxon>Bacteria</taxon>
        <taxon>Candidatus Methylomirabilota</taxon>
        <taxon>Candidatus Methylomirabilia</taxon>
        <taxon>Candidatus Methylomirabilales</taxon>
        <taxon>Candidatus Methylomirabilaceae</taxon>
        <taxon>Candidatus Methylomirabilis</taxon>
    </lineage>
</organism>
<dbReference type="Proteomes" id="UP000334340">
    <property type="component" value="Unassembled WGS sequence"/>
</dbReference>
<dbReference type="NCBIfam" id="TIGR04255">
    <property type="entry name" value="sporadTIGR04255"/>
    <property type="match status" value="1"/>
</dbReference>
<evidence type="ECO:0000313" key="1">
    <source>
        <dbReference type="EMBL" id="VUZ86320.1"/>
    </source>
</evidence>
<sequence length="298" mass="35153">MLSFDGRLGIIKSVQHRERMGESIGKNEEDTRVLPDYDNPPVIEVVYGVQFAPLGLQCPTLGLFWQAVRQEYPSFVEKPPLAPVIERFDPDRRAETQIELTERPPLPRLWFVDRAENWLIQVQDDRFLYNWKKVKDQDVYPRFEVVSTKFFEVWERFQGFCQNESLPAPLVNQLELTYINHISIADVEVYVREANSIFPDMRWRETHNFLSSPETLSWKTSFLFPDRQGRLHVSMRHAIRLKDQQPVLLLELTARGMPASKDRDSVRGWFAMAREWIVRGFTDLTDEQAQKKRWGRKA</sequence>
<dbReference type="EMBL" id="CABIKM010000052">
    <property type="protein sequence ID" value="VUZ86320.1"/>
    <property type="molecule type" value="Genomic_DNA"/>
</dbReference>
<accession>A0A564ZLV8</accession>
<proteinExistence type="predicted"/>
<gene>
    <name evidence="1" type="ORF">MELA_02721</name>
</gene>
<evidence type="ECO:0008006" key="3">
    <source>
        <dbReference type="Google" id="ProtNLM"/>
    </source>
</evidence>
<dbReference type="AlphaFoldDB" id="A0A564ZLV8"/>
<protein>
    <recommendedName>
        <fullName evidence="3">TIGR04255 family protein</fullName>
    </recommendedName>
</protein>
<name>A0A564ZLV8_9BACT</name>